<dbReference type="EMBL" id="FMCW01000025">
    <property type="protein sequence ID" value="SCF07801.1"/>
    <property type="molecule type" value="Genomic_DNA"/>
</dbReference>
<accession>A0A1C4XHZ3</accession>
<evidence type="ECO:0000313" key="4">
    <source>
        <dbReference type="Proteomes" id="UP000199375"/>
    </source>
</evidence>
<feature type="domain" description="Radical SAM core" evidence="2">
    <location>
        <begin position="30"/>
        <end position="275"/>
    </location>
</feature>
<dbReference type="AlphaFoldDB" id="A0A1C4XHZ3"/>
<gene>
    <name evidence="3" type="ORF">GA0070558_12557</name>
</gene>
<protein>
    <recommendedName>
        <fullName evidence="1">Heme chaperone HemW</fullName>
    </recommendedName>
</protein>
<dbReference type="SFLD" id="SFLDF00432">
    <property type="entry name" value="pyrimidine_ring_methyltransfer"/>
    <property type="match status" value="1"/>
</dbReference>
<dbReference type="CDD" id="cd01335">
    <property type="entry name" value="Radical_SAM"/>
    <property type="match status" value="1"/>
</dbReference>
<dbReference type="Pfam" id="PF04055">
    <property type="entry name" value="Radical_SAM"/>
    <property type="match status" value="1"/>
</dbReference>
<dbReference type="Gene3D" id="3.80.30.20">
    <property type="entry name" value="tm_1862 like domain"/>
    <property type="match status" value="1"/>
</dbReference>
<organism evidence="3 4">
    <name type="scientific">Micromonospora haikouensis</name>
    <dbReference type="NCBI Taxonomy" id="686309"/>
    <lineage>
        <taxon>Bacteria</taxon>
        <taxon>Bacillati</taxon>
        <taxon>Actinomycetota</taxon>
        <taxon>Actinomycetes</taxon>
        <taxon>Micromonosporales</taxon>
        <taxon>Micromonosporaceae</taxon>
        <taxon>Micromonospora</taxon>
    </lineage>
</organism>
<dbReference type="InterPro" id="IPR006638">
    <property type="entry name" value="Elp3/MiaA/NifB-like_rSAM"/>
</dbReference>
<dbReference type="InterPro" id="IPR007197">
    <property type="entry name" value="rSAM"/>
</dbReference>
<dbReference type="InterPro" id="IPR034534">
    <property type="entry name" value="Pyrimidine_methyltransferase"/>
</dbReference>
<dbReference type="PROSITE" id="PS51918">
    <property type="entry name" value="RADICAL_SAM"/>
    <property type="match status" value="1"/>
</dbReference>
<dbReference type="SUPFAM" id="SSF102114">
    <property type="entry name" value="Radical SAM enzymes"/>
    <property type="match status" value="1"/>
</dbReference>
<dbReference type="PANTHER" id="PTHR13932:SF5">
    <property type="entry name" value="RADICAL S-ADENOSYL METHIONINE DOMAIN-CONTAINING PROTEIN 1, MITOCHONDRIAL"/>
    <property type="match status" value="1"/>
</dbReference>
<reference evidence="3 4" key="1">
    <citation type="submission" date="2016-06" db="EMBL/GenBank/DDBJ databases">
        <authorList>
            <person name="Kjaerup R.B."/>
            <person name="Dalgaard T.S."/>
            <person name="Juul-Madsen H.R."/>
        </authorList>
    </citation>
    <scope>NUCLEOTIDE SEQUENCE [LARGE SCALE GENOMIC DNA]</scope>
    <source>
        <strain evidence="3 4">DSM 45626</strain>
    </source>
</reference>
<dbReference type="GO" id="GO:0051539">
    <property type="term" value="F:4 iron, 4 sulfur cluster binding"/>
    <property type="evidence" value="ECO:0007669"/>
    <property type="project" value="TreeGrafter"/>
</dbReference>
<dbReference type="SFLD" id="SFLDG01122">
    <property type="entry name" value="methyltransferase_(class_C)"/>
    <property type="match status" value="1"/>
</dbReference>
<dbReference type="SFLD" id="SFLDG01082">
    <property type="entry name" value="B12-binding_domain_containing"/>
    <property type="match status" value="1"/>
</dbReference>
<dbReference type="SFLD" id="SFLDG01065">
    <property type="entry name" value="anaerobic_coproporphyrinogen-I"/>
    <property type="match status" value="1"/>
</dbReference>
<name>A0A1C4XHZ3_9ACTN</name>
<dbReference type="GO" id="GO:0005737">
    <property type="term" value="C:cytoplasm"/>
    <property type="evidence" value="ECO:0007669"/>
    <property type="project" value="TreeGrafter"/>
</dbReference>
<dbReference type="InterPro" id="IPR034505">
    <property type="entry name" value="Coproporphyrinogen-III_oxidase"/>
</dbReference>
<dbReference type="SFLD" id="SFLDS00029">
    <property type="entry name" value="Radical_SAM"/>
    <property type="match status" value="1"/>
</dbReference>
<dbReference type="GO" id="GO:0003824">
    <property type="term" value="F:catalytic activity"/>
    <property type="evidence" value="ECO:0007669"/>
    <property type="project" value="InterPro"/>
</dbReference>
<dbReference type="InterPro" id="IPR058240">
    <property type="entry name" value="rSAM_sf"/>
</dbReference>
<dbReference type="PANTHER" id="PTHR13932">
    <property type="entry name" value="COPROPORPHYRINIGEN III OXIDASE"/>
    <property type="match status" value="1"/>
</dbReference>
<evidence type="ECO:0000313" key="3">
    <source>
        <dbReference type="EMBL" id="SCF07801.1"/>
    </source>
</evidence>
<dbReference type="SMART" id="SM00729">
    <property type="entry name" value="Elp3"/>
    <property type="match status" value="1"/>
</dbReference>
<dbReference type="Proteomes" id="UP000199375">
    <property type="component" value="Unassembled WGS sequence"/>
</dbReference>
<proteinExistence type="predicted"/>
<dbReference type="RefSeq" id="WP_091283776.1">
    <property type="nucleotide sequence ID" value="NZ_FMCW01000025.1"/>
</dbReference>
<evidence type="ECO:0000259" key="2">
    <source>
        <dbReference type="PROSITE" id="PS51918"/>
    </source>
</evidence>
<sequence length="435" mass="48325">MTGHPGGGDGPAGRLPSARLLAAVAEVVAARTGPPLELYVNIPFCATKCHFCDWVADVPVHRLRTDSTGRRPYLDALCEQIRFYGPVLTRLGYRPHVMYWGGGTPTRLEPDETRRIHQALDESFDLSGLVQWSMETTPNDLTDEKLATMRELGVNRVSIGAQSLDPDQLRRAGRGHDPAQVLAAVDAVRRAGIDNFNIDLISSFPTETDPGALARTLATLLALDPPHVSVYPYRATPRTVMAMQLDRQILRAWDRESMIHSYELAMGMLGDAGYHEYCHGYWVRHARHEDIDGNYKYDLSGDKIGFGSGTESVLGHHLLLNPNADYTGYLAAPREFAHVERFSLHRPQRLTALVGGALMTREGVDYTRLHTLTGLTFADLRRTPHFAAWLALLAECGGRFVEDDTGFRMEVDTIHRAYITHLAYTMTHGLALGRG</sequence>
<evidence type="ECO:0000256" key="1">
    <source>
        <dbReference type="ARBA" id="ARBA00017228"/>
    </source>
</evidence>
<dbReference type="GO" id="GO:0006779">
    <property type="term" value="P:porphyrin-containing compound biosynthetic process"/>
    <property type="evidence" value="ECO:0007669"/>
    <property type="project" value="TreeGrafter"/>
</dbReference>
<dbReference type="InterPro" id="IPR023404">
    <property type="entry name" value="rSAM_horseshoe"/>
</dbReference>